<feature type="transmembrane region" description="Helical" evidence="1">
    <location>
        <begin position="72"/>
        <end position="92"/>
    </location>
</feature>
<dbReference type="Proteomes" id="UP000198539">
    <property type="component" value="Unassembled WGS sequence"/>
</dbReference>
<dbReference type="STRING" id="564137.SAMN04488238_10713"/>
<sequence length="118" mass="12605">MTELVQVFGPNWPFLALLLLGFVPNEIWRVAAALLVRRIDEHSKFFVLVRLISTSLVAAVVAKLLLQPPPALALIPVWGRAGALGLAVLVFFIAGRSMLWAICSGVVVTIVAAAGFSA</sequence>
<evidence type="ECO:0000313" key="2">
    <source>
        <dbReference type="EMBL" id="SDX29535.1"/>
    </source>
</evidence>
<dbReference type="EMBL" id="FNOM01000007">
    <property type="protein sequence ID" value="SDX29535.1"/>
    <property type="molecule type" value="Genomic_DNA"/>
</dbReference>
<dbReference type="RefSeq" id="WP_092889984.1">
    <property type="nucleotide sequence ID" value="NZ_CP061498.1"/>
</dbReference>
<organism evidence="2 3">
    <name type="scientific">Roseicitreum antarcticum</name>
    <dbReference type="NCBI Taxonomy" id="564137"/>
    <lineage>
        <taxon>Bacteria</taxon>
        <taxon>Pseudomonadati</taxon>
        <taxon>Pseudomonadota</taxon>
        <taxon>Alphaproteobacteria</taxon>
        <taxon>Rhodobacterales</taxon>
        <taxon>Paracoccaceae</taxon>
        <taxon>Roseicitreum</taxon>
    </lineage>
</organism>
<name>A0A1H3AIW3_9RHOB</name>
<evidence type="ECO:0000256" key="1">
    <source>
        <dbReference type="SAM" id="Phobius"/>
    </source>
</evidence>
<evidence type="ECO:0000313" key="3">
    <source>
        <dbReference type="Proteomes" id="UP000198539"/>
    </source>
</evidence>
<keyword evidence="1" id="KW-1133">Transmembrane helix</keyword>
<feature type="transmembrane region" description="Helical" evidence="1">
    <location>
        <begin position="12"/>
        <end position="35"/>
    </location>
</feature>
<accession>A0A1H3AIW3</accession>
<keyword evidence="3" id="KW-1185">Reference proteome</keyword>
<proteinExistence type="predicted"/>
<feature type="transmembrane region" description="Helical" evidence="1">
    <location>
        <begin position="47"/>
        <end position="66"/>
    </location>
</feature>
<keyword evidence="1" id="KW-0812">Transmembrane</keyword>
<reference evidence="2 3" key="1">
    <citation type="submission" date="2016-10" db="EMBL/GenBank/DDBJ databases">
        <authorList>
            <person name="de Groot N.N."/>
        </authorList>
    </citation>
    <scope>NUCLEOTIDE SEQUENCE [LARGE SCALE GENOMIC DNA]</scope>
    <source>
        <strain evidence="2 3">CGMCC 1.8894</strain>
    </source>
</reference>
<feature type="transmembrane region" description="Helical" evidence="1">
    <location>
        <begin position="99"/>
        <end position="117"/>
    </location>
</feature>
<gene>
    <name evidence="2" type="ORF">SAMN04488238_10713</name>
</gene>
<dbReference type="AlphaFoldDB" id="A0A1H3AIW3"/>
<keyword evidence="1" id="KW-0472">Membrane</keyword>
<protein>
    <submittedName>
        <fullName evidence="2">Branched-chain amino acid transport protein (AzlD)</fullName>
    </submittedName>
</protein>